<dbReference type="SUPFAM" id="SSF74653">
    <property type="entry name" value="TolA/TonB C-terminal domain"/>
    <property type="match status" value="1"/>
</dbReference>
<organism evidence="2 3">
    <name type="scientific">Desulfosarcina ovata subsp. sediminis</name>
    <dbReference type="NCBI Taxonomy" id="885957"/>
    <lineage>
        <taxon>Bacteria</taxon>
        <taxon>Pseudomonadati</taxon>
        <taxon>Thermodesulfobacteriota</taxon>
        <taxon>Desulfobacteria</taxon>
        <taxon>Desulfobacterales</taxon>
        <taxon>Desulfosarcinaceae</taxon>
        <taxon>Desulfosarcina</taxon>
    </lineage>
</organism>
<dbReference type="AlphaFoldDB" id="A0A5K8A001"/>
<feature type="region of interest" description="Disordered" evidence="1">
    <location>
        <begin position="1"/>
        <end position="90"/>
    </location>
</feature>
<gene>
    <name evidence="2" type="ORF">DSCO28_64130</name>
</gene>
<evidence type="ECO:0000313" key="2">
    <source>
        <dbReference type="EMBL" id="BBO85847.1"/>
    </source>
</evidence>
<feature type="compositionally biased region" description="Acidic residues" evidence="1">
    <location>
        <begin position="52"/>
        <end position="66"/>
    </location>
</feature>
<name>A0A5K8A001_9BACT</name>
<sequence>MLGVKYLLKDDSRHRQRRIQMVTVVKPPPPPKVKEKPPEPEVKKKEEIINPEPEEMPPEALDDQPPDEAPPREDLGLDADGTAGSDGFGLRANKGGRALIGGGGDSVSLMRRYAWYTRMVQDELSKRMKRHMEENGGIPDGDLKTMIQIRLDEYGKIVEYRLTRSSGNSKMDDAVVSALKLATIDEPPPRGMPRTIKLKISAKG</sequence>
<dbReference type="Gene3D" id="3.30.1150.10">
    <property type="match status" value="1"/>
</dbReference>
<reference evidence="2 3" key="1">
    <citation type="submission" date="2019-11" db="EMBL/GenBank/DDBJ databases">
        <title>Comparative genomics of hydrocarbon-degrading Desulfosarcina strains.</title>
        <authorList>
            <person name="Watanabe M."/>
            <person name="Kojima H."/>
            <person name="Fukui M."/>
        </authorList>
    </citation>
    <scope>NUCLEOTIDE SEQUENCE [LARGE SCALE GENOMIC DNA]</scope>
    <source>
        <strain evidence="2 3">28bB2T</strain>
    </source>
</reference>
<protein>
    <recommendedName>
        <fullName evidence="4">TonB C-terminal domain-containing protein</fullName>
    </recommendedName>
</protein>
<evidence type="ECO:0000256" key="1">
    <source>
        <dbReference type="SAM" id="MobiDB-lite"/>
    </source>
</evidence>
<evidence type="ECO:0000313" key="3">
    <source>
        <dbReference type="Proteomes" id="UP000425960"/>
    </source>
</evidence>
<dbReference type="Pfam" id="PF13103">
    <property type="entry name" value="TonB_2"/>
    <property type="match status" value="1"/>
</dbReference>
<dbReference type="KEGG" id="dov:DSCO28_64130"/>
<accession>A0A5K8A001</accession>
<dbReference type="Proteomes" id="UP000425960">
    <property type="component" value="Chromosome"/>
</dbReference>
<feature type="compositionally biased region" description="Basic and acidic residues" evidence="1">
    <location>
        <begin position="32"/>
        <end position="48"/>
    </location>
</feature>
<proteinExistence type="predicted"/>
<evidence type="ECO:0008006" key="4">
    <source>
        <dbReference type="Google" id="ProtNLM"/>
    </source>
</evidence>
<dbReference type="EMBL" id="AP021876">
    <property type="protein sequence ID" value="BBO85847.1"/>
    <property type="molecule type" value="Genomic_DNA"/>
</dbReference>